<evidence type="ECO:0000256" key="2">
    <source>
        <dbReference type="ARBA" id="ARBA00022840"/>
    </source>
</evidence>
<sequence length="303" mass="34092">MTEQYPFTDADVTSAFEILQETRFKKARRDIGDNGLPSPKVLIVAGAQGSGKTYLLKNRLQTSGRYDHYVSLYETGDRELHPRYPEMIEHGAQHAYAHTESFIWALGAKVFTYCLQNQYNFIMETALDSLAFAQGTQAIQRAGYQFEVHLIACHKHFGHWSSLRRLVKSVAKGELERYVSLADIEASQANACSIIAAILNACQHAPGSSCVFYKRGLDTAQDSVEFGRVRYPHDPLELSYGYTNYHHVVTSEPTDLRVRQSMVEVCRATLTAAEPLRGELPSAVFADLQRYIDLYQMAPDEAP</sequence>
<evidence type="ECO:0000313" key="4">
    <source>
        <dbReference type="EMBL" id="QXI39049.1"/>
    </source>
</evidence>
<dbReference type="KEGG" id="pxn:HU772_002855"/>
<dbReference type="InterPro" id="IPR027417">
    <property type="entry name" value="P-loop_NTPase"/>
</dbReference>
<accession>A0A9E6PXE7</accession>
<keyword evidence="2" id="KW-0067">ATP-binding</keyword>
<reference evidence="4 5" key="2">
    <citation type="journal article" date="2021" name="Microorganisms">
        <title>The Ever-Expanding Pseudomonas Genus: Description of 43 New Species and Partition of the Pseudomonas putida Group.</title>
        <authorList>
            <person name="Girard L."/>
            <person name="Lood C."/>
            <person name="Hofte M."/>
            <person name="Vandamme P."/>
            <person name="Rokni-Zadeh H."/>
            <person name="van Noort V."/>
            <person name="Lavigne R."/>
            <person name="De Mot R."/>
        </authorList>
    </citation>
    <scope>NUCLEOTIDE SEQUENCE [LARGE SCALE GENOMIC DNA]</scope>
    <source>
        <strain evidence="4 5">RW9S1A</strain>
    </source>
</reference>
<dbReference type="Gene3D" id="3.40.50.300">
    <property type="entry name" value="P-loop containing nucleotide triphosphate hydrolases"/>
    <property type="match status" value="1"/>
</dbReference>
<dbReference type="Pfam" id="PF06414">
    <property type="entry name" value="Zeta_toxin"/>
    <property type="match status" value="1"/>
</dbReference>
<dbReference type="GO" id="GO:0016301">
    <property type="term" value="F:kinase activity"/>
    <property type="evidence" value="ECO:0007669"/>
    <property type="project" value="InterPro"/>
</dbReference>
<keyword evidence="1" id="KW-0547">Nucleotide-binding</keyword>
<evidence type="ECO:0000256" key="1">
    <source>
        <dbReference type="ARBA" id="ARBA00022741"/>
    </source>
</evidence>
<keyword evidence="5" id="KW-1185">Reference proteome</keyword>
<gene>
    <name evidence="4" type="ORF">HU772_002855</name>
</gene>
<dbReference type="GO" id="GO:0005524">
    <property type="term" value="F:ATP binding"/>
    <property type="evidence" value="ECO:0007669"/>
    <property type="project" value="UniProtKB-KW"/>
</dbReference>
<reference evidence="4 5" key="1">
    <citation type="journal article" date="2020" name="Microorganisms">
        <title>Reliable Identification of Environmental Pseudomonas Isolates Using the rpoD Gene.</title>
        <authorList>
            <consortium name="The Broad Institute Genome Sequencing Platform"/>
            <person name="Girard L."/>
            <person name="Lood C."/>
            <person name="Rokni-Zadeh H."/>
            <person name="van Noort V."/>
            <person name="Lavigne R."/>
            <person name="De Mot R."/>
        </authorList>
    </citation>
    <scope>NUCLEOTIDE SEQUENCE [LARGE SCALE GENOMIC DNA]</scope>
    <source>
        <strain evidence="4 5">RW9S1A</strain>
    </source>
</reference>
<dbReference type="SUPFAM" id="SSF52540">
    <property type="entry name" value="P-loop containing nucleoside triphosphate hydrolases"/>
    <property type="match status" value="1"/>
</dbReference>
<protein>
    <submittedName>
        <fullName evidence="4">Zeta toxin family protein</fullName>
    </submittedName>
</protein>
<evidence type="ECO:0000259" key="3">
    <source>
        <dbReference type="Pfam" id="PF06414"/>
    </source>
</evidence>
<dbReference type="Proteomes" id="UP000633418">
    <property type="component" value="Chromosome"/>
</dbReference>
<dbReference type="AlphaFoldDB" id="A0A9E6PXE7"/>
<dbReference type="RefSeq" id="WP_186657334.1">
    <property type="nucleotide sequence ID" value="NZ_CP077095.1"/>
</dbReference>
<dbReference type="InterPro" id="IPR010488">
    <property type="entry name" value="Zeta_toxin_domain"/>
</dbReference>
<proteinExistence type="predicted"/>
<dbReference type="EMBL" id="CP077095">
    <property type="protein sequence ID" value="QXI39049.1"/>
    <property type="molecule type" value="Genomic_DNA"/>
</dbReference>
<evidence type="ECO:0000313" key="5">
    <source>
        <dbReference type="Proteomes" id="UP000633418"/>
    </source>
</evidence>
<feature type="domain" description="Zeta toxin" evidence="3">
    <location>
        <begin position="37"/>
        <end position="203"/>
    </location>
</feature>
<organism evidence="4 5">
    <name type="scientific">Pseudomonas xantholysinigenes</name>
    <dbReference type="NCBI Taxonomy" id="2745490"/>
    <lineage>
        <taxon>Bacteria</taxon>
        <taxon>Pseudomonadati</taxon>
        <taxon>Pseudomonadota</taxon>
        <taxon>Gammaproteobacteria</taxon>
        <taxon>Pseudomonadales</taxon>
        <taxon>Pseudomonadaceae</taxon>
        <taxon>Pseudomonas</taxon>
    </lineage>
</organism>
<name>A0A9E6PXE7_9PSED</name>